<evidence type="ECO:0000313" key="3">
    <source>
        <dbReference type="EMBL" id="KAJ7038089.1"/>
    </source>
</evidence>
<feature type="transmembrane region" description="Helical" evidence="2">
    <location>
        <begin position="373"/>
        <end position="396"/>
    </location>
</feature>
<name>A0AAD6T1Q0_9AGAR</name>
<organism evidence="3 4">
    <name type="scientific">Mycena alexandri</name>
    <dbReference type="NCBI Taxonomy" id="1745969"/>
    <lineage>
        <taxon>Eukaryota</taxon>
        <taxon>Fungi</taxon>
        <taxon>Dikarya</taxon>
        <taxon>Basidiomycota</taxon>
        <taxon>Agaricomycotina</taxon>
        <taxon>Agaricomycetes</taxon>
        <taxon>Agaricomycetidae</taxon>
        <taxon>Agaricales</taxon>
        <taxon>Marasmiineae</taxon>
        <taxon>Mycenaceae</taxon>
        <taxon>Mycena</taxon>
    </lineage>
</organism>
<protein>
    <submittedName>
        <fullName evidence="3">Uncharacterized protein</fullName>
    </submittedName>
</protein>
<proteinExistence type="predicted"/>
<comment type="caution">
    <text evidence="3">The sequence shown here is derived from an EMBL/GenBank/DDBJ whole genome shotgun (WGS) entry which is preliminary data.</text>
</comment>
<feature type="compositionally biased region" description="Low complexity" evidence="1">
    <location>
        <begin position="151"/>
        <end position="164"/>
    </location>
</feature>
<gene>
    <name evidence="3" type="ORF">C8F04DRAFT_1089494</name>
</gene>
<reference evidence="3" key="1">
    <citation type="submission" date="2023-03" db="EMBL/GenBank/DDBJ databases">
        <title>Massive genome expansion in bonnet fungi (Mycena s.s.) driven by repeated elements and novel gene families across ecological guilds.</title>
        <authorList>
            <consortium name="Lawrence Berkeley National Laboratory"/>
            <person name="Harder C.B."/>
            <person name="Miyauchi S."/>
            <person name="Viragh M."/>
            <person name="Kuo A."/>
            <person name="Thoen E."/>
            <person name="Andreopoulos B."/>
            <person name="Lu D."/>
            <person name="Skrede I."/>
            <person name="Drula E."/>
            <person name="Henrissat B."/>
            <person name="Morin E."/>
            <person name="Kohler A."/>
            <person name="Barry K."/>
            <person name="LaButti K."/>
            <person name="Morin E."/>
            <person name="Salamov A."/>
            <person name="Lipzen A."/>
            <person name="Mereny Z."/>
            <person name="Hegedus B."/>
            <person name="Baldrian P."/>
            <person name="Stursova M."/>
            <person name="Weitz H."/>
            <person name="Taylor A."/>
            <person name="Grigoriev I.V."/>
            <person name="Nagy L.G."/>
            <person name="Martin F."/>
            <person name="Kauserud H."/>
        </authorList>
    </citation>
    <scope>NUCLEOTIDE SEQUENCE</scope>
    <source>
        <strain evidence="3">CBHHK200</strain>
    </source>
</reference>
<feature type="compositionally biased region" description="Polar residues" evidence="1">
    <location>
        <begin position="190"/>
        <end position="202"/>
    </location>
</feature>
<feature type="region of interest" description="Disordered" evidence="1">
    <location>
        <begin position="124"/>
        <end position="214"/>
    </location>
</feature>
<evidence type="ECO:0000256" key="2">
    <source>
        <dbReference type="SAM" id="Phobius"/>
    </source>
</evidence>
<sequence>MSGAIPPPRRGHEPRQSLDTQASGLSLGASGISFSGFSHRFPAPPTSFKGAFPSVSPLVPRRPGDQSPVTQASQSGSIPSRRADANSVRDISPYDWHEGASSIDVDATEHSLLSTSFITSLLRENPDAPLPSRRTSIRSDFSEMTYPPPRTQSSLLSPPSQRPQGARPPPSSFQPIPETPGLVSDDDDTLYSSVSSVPTTPHLSLPYSPALPSTAGTQRRFLRESNDSAVRQSTYSTRSHVSSFISNSSRSIRRMFAWKKKPLPPVPRIAHIPVAEEAEFKQKEEATPLSQLLMRSDALRTALDNGQHPHSSFISKHPALGSSFDENSPIRQTPQPYSPTPNWAYGPSSPQMKAEQQDVAAARQTRVAKKRRIWIIMCVFLAIALGAIGAAIGVTLHNKNKKGAGSSCSGNLVGAACNLDATCACTSPVPSRCDGLAQNLVDLTPKMNTLFGTSFSTNEVYQWIWTQQGTITAKNCGSQAVLVDVGASVALTNFPNRTEWAQAALLFDLQSLNTTGLQDFVVNAPWTLLTVDGPVHVSNASLFSTVATGYQFDFAAQTISAPPVSFVTDGAPTTAQAAEVASTAPLDRMYSFAAAASTQYQGLLQAYWVTNLQMTLDKLQLFMEFLQSAPILIPFDIETGSVRSLLTSSADFPPPIACYPSLSAAQIQQINAVESVFGLPALTASAAQFDSACFPTRPVYGVLDIMRMRLPFADSRTNVARQAVGLKPDVQPRAVIYSGEVLSAFPGTPNISSSGVSSNPNSYGTINHCNHVVLQWLSSMPTGIASDVVAFVLGNSTTPPPASSILSSTTIPALEVAIFGTLSKTDLDFASSGFADSAGSLVFGSSDGDALRQWAVPATGNLIWTEFSNSSLVVHDKSFTDLIFNETWGAAANALSTHKAVGISDIITSFQETQELTP</sequence>
<evidence type="ECO:0000256" key="1">
    <source>
        <dbReference type="SAM" id="MobiDB-lite"/>
    </source>
</evidence>
<keyword evidence="2" id="KW-0472">Membrane</keyword>
<dbReference type="EMBL" id="JARJCM010000033">
    <property type="protein sequence ID" value="KAJ7038089.1"/>
    <property type="molecule type" value="Genomic_DNA"/>
</dbReference>
<evidence type="ECO:0000313" key="4">
    <source>
        <dbReference type="Proteomes" id="UP001218188"/>
    </source>
</evidence>
<feature type="compositionally biased region" description="Polar residues" evidence="1">
    <location>
        <begin position="67"/>
        <end position="78"/>
    </location>
</feature>
<keyword evidence="2" id="KW-1133">Transmembrane helix</keyword>
<dbReference type="Proteomes" id="UP001218188">
    <property type="component" value="Unassembled WGS sequence"/>
</dbReference>
<keyword evidence="2" id="KW-0812">Transmembrane</keyword>
<feature type="region of interest" description="Disordered" evidence="1">
    <location>
        <begin position="1"/>
        <end position="25"/>
    </location>
</feature>
<keyword evidence="4" id="KW-1185">Reference proteome</keyword>
<dbReference type="AlphaFoldDB" id="A0AAD6T1Q0"/>
<accession>A0AAD6T1Q0</accession>
<feature type="region of interest" description="Disordered" evidence="1">
    <location>
        <begin position="45"/>
        <end position="90"/>
    </location>
</feature>